<sequence>MNSSIENGICGSEKNHLCAPSGNHLLSRICSRKMATLTGAGLGHETRRDFATGPGKTSPQGRASLGHETGPRLHTIVTEKRFKNFDCKSKMFRDLPNSVFRIFVLEYNLISITTYN</sequence>
<gene>
    <name evidence="2" type="ORF">NTEN_LOCUS16046</name>
</gene>
<keyword evidence="3" id="KW-1185">Reference proteome</keyword>
<evidence type="ECO:0000313" key="3">
    <source>
        <dbReference type="Proteomes" id="UP000479000"/>
    </source>
</evidence>
<evidence type="ECO:0000313" key="2">
    <source>
        <dbReference type="EMBL" id="CAB0011053.1"/>
    </source>
</evidence>
<organism evidence="2 3">
    <name type="scientific">Nesidiocoris tenuis</name>
    <dbReference type="NCBI Taxonomy" id="355587"/>
    <lineage>
        <taxon>Eukaryota</taxon>
        <taxon>Metazoa</taxon>
        <taxon>Ecdysozoa</taxon>
        <taxon>Arthropoda</taxon>
        <taxon>Hexapoda</taxon>
        <taxon>Insecta</taxon>
        <taxon>Pterygota</taxon>
        <taxon>Neoptera</taxon>
        <taxon>Paraneoptera</taxon>
        <taxon>Hemiptera</taxon>
        <taxon>Heteroptera</taxon>
        <taxon>Panheteroptera</taxon>
        <taxon>Cimicomorpha</taxon>
        <taxon>Miridae</taxon>
        <taxon>Dicyphina</taxon>
        <taxon>Nesidiocoris</taxon>
    </lineage>
</organism>
<dbReference type="Proteomes" id="UP000479000">
    <property type="component" value="Unassembled WGS sequence"/>
</dbReference>
<dbReference type="AlphaFoldDB" id="A0A6H5HCF0"/>
<protein>
    <submittedName>
        <fullName evidence="2">Uncharacterized protein</fullName>
    </submittedName>
</protein>
<feature type="non-terminal residue" evidence="2">
    <location>
        <position position="116"/>
    </location>
</feature>
<feature type="region of interest" description="Disordered" evidence="1">
    <location>
        <begin position="43"/>
        <end position="71"/>
    </location>
</feature>
<evidence type="ECO:0000256" key="1">
    <source>
        <dbReference type="SAM" id="MobiDB-lite"/>
    </source>
</evidence>
<accession>A0A6H5HCF0</accession>
<proteinExistence type="predicted"/>
<name>A0A6H5HCF0_9HEMI</name>
<dbReference type="EMBL" id="CADCXU010023664">
    <property type="protein sequence ID" value="CAB0011053.1"/>
    <property type="molecule type" value="Genomic_DNA"/>
</dbReference>
<reference evidence="2 3" key="1">
    <citation type="submission" date="2020-02" db="EMBL/GenBank/DDBJ databases">
        <authorList>
            <person name="Ferguson B K."/>
        </authorList>
    </citation>
    <scope>NUCLEOTIDE SEQUENCE [LARGE SCALE GENOMIC DNA]</scope>
</reference>